<dbReference type="CDD" id="cd06423">
    <property type="entry name" value="CESA_like"/>
    <property type="match status" value="1"/>
</dbReference>
<reference evidence="7" key="1">
    <citation type="submission" date="2018-08" db="EMBL/GenBank/DDBJ databases">
        <authorList>
            <person name="Im W.T."/>
        </authorList>
    </citation>
    <scope>NUCLEOTIDE SEQUENCE [LARGE SCALE GENOMIC DNA]</scope>
    <source>
        <strain evidence="7">LA-28</strain>
    </source>
</reference>
<dbReference type="EMBL" id="QURN01000003">
    <property type="protein sequence ID" value="RFC68825.1"/>
    <property type="molecule type" value="Genomic_DNA"/>
</dbReference>
<keyword evidence="4" id="KW-0472">Membrane</keyword>
<dbReference type="InterPro" id="IPR029044">
    <property type="entry name" value="Nucleotide-diphossugar_trans"/>
</dbReference>
<dbReference type="Pfam" id="PF00535">
    <property type="entry name" value="Glycos_transf_2"/>
    <property type="match status" value="1"/>
</dbReference>
<proteinExistence type="inferred from homology"/>
<evidence type="ECO:0000259" key="5">
    <source>
        <dbReference type="Pfam" id="PF00535"/>
    </source>
</evidence>
<evidence type="ECO:0000256" key="2">
    <source>
        <dbReference type="ARBA" id="ARBA00022676"/>
    </source>
</evidence>
<evidence type="ECO:0000256" key="1">
    <source>
        <dbReference type="ARBA" id="ARBA00006739"/>
    </source>
</evidence>
<dbReference type="RefSeq" id="WP_116622593.1">
    <property type="nucleotide sequence ID" value="NZ_QURN01000003.1"/>
</dbReference>
<name>A0A371XHW6_9HYPH</name>
<dbReference type="Proteomes" id="UP000262379">
    <property type="component" value="Unassembled WGS sequence"/>
</dbReference>
<dbReference type="InterPro" id="IPR001173">
    <property type="entry name" value="Glyco_trans_2-like"/>
</dbReference>
<evidence type="ECO:0000313" key="7">
    <source>
        <dbReference type="Proteomes" id="UP000262379"/>
    </source>
</evidence>
<keyword evidence="4" id="KW-0812">Transmembrane</keyword>
<evidence type="ECO:0000256" key="4">
    <source>
        <dbReference type="SAM" id="Phobius"/>
    </source>
</evidence>
<protein>
    <submittedName>
        <fullName evidence="6">Glycosyltransferase family 2 protein</fullName>
    </submittedName>
</protein>
<dbReference type="PANTHER" id="PTHR43630:SF1">
    <property type="entry name" value="POLY-BETA-1,6-N-ACETYL-D-GLUCOSAMINE SYNTHASE"/>
    <property type="match status" value="1"/>
</dbReference>
<dbReference type="SUPFAM" id="SSF53448">
    <property type="entry name" value="Nucleotide-diphospho-sugar transferases"/>
    <property type="match status" value="1"/>
</dbReference>
<feature type="transmembrane region" description="Helical" evidence="4">
    <location>
        <begin position="342"/>
        <end position="367"/>
    </location>
</feature>
<dbReference type="AlphaFoldDB" id="A0A371XHW6"/>
<keyword evidence="4" id="KW-1133">Transmembrane helix</keyword>
<keyword evidence="3 6" id="KW-0808">Transferase</keyword>
<keyword evidence="7" id="KW-1185">Reference proteome</keyword>
<gene>
    <name evidence="6" type="ORF">DY251_04125</name>
</gene>
<accession>A0A371XHW6</accession>
<organism evidence="6 7">
    <name type="scientific">Mesorhizobium denitrificans</name>
    <dbReference type="NCBI Taxonomy" id="2294114"/>
    <lineage>
        <taxon>Bacteria</taxon>
        <taxon>Pseudomonadati</taxon>
        <taxon>Pseudomonadota</taxon>
        <taxon>Alphaproteobacteria</taxon>
        <taxon>Hyphomicrobiales</taxon>
        <taxon>Phyllobacteriaceae</taxon>
        <taxon>Mesorhizobium</taxon>
    </lineage>
</organism>
<dbReference type="Gene3D" id="3.90.550.10">
    <property type="entry name" value="Spore Coat Polysaccharide Biosynthesis Protein SpsA, Chain A"/>
    <property type="match status" value="1"/>
</dbReference>
<keyword evidence="2" id="KW-0328">Glycosyltransferase</keyword>
<comment type="caution">
    <text evidence="6">The sequence shown here is derived from an EMBL/GenBank/DDBJ whole genome shotgun (WGS) entry which is preliminary data.</text>
</comment>
<feature type="transmembrane region" description="Helical" evidence="4">
    <location>
        <begin position="317"/>
        <end position="336"/>
    </location>
</feature>
<feature type="domain" description="Glycosyltransferase 2-like" evidence="5">
    <location>
        <begin position="66"/>
        <end position="232"/>
    </location>
</feature>
<evidence type="ECO:0000313" key="6">
    <source>
        <dbReference type="EMBL" id="RFC68825.1"/>
    </source>
</evidence>
<evidence type="ECO:0000256" key="3">
    <source>
        <dbReference type="ARBA" id="ARBA00022679"/>
    </source>
</evidence>
<dbReference type="GO" id="GO:0016757">
    <property type="term" value="F:glycosyltransferase activity"/>
    <property type="evidence" value="ECO:0007669"/>
    <property type="project" value="UniProtKB-KW"/>
</dbReference>
<sequence>MSDIQLGFAFLFAQTPSSVIVLFWYTVIFELPRYIMPFVAAAMTMRDRPEEDDVKAKILQVFPSVSVILIGHNEEDALDACIRSLHEQSFNKFEIVIVSDGSTDRMSAVARSLVARGLATKIVTTDLRGGKSSGINLACKSASGEIIINVDCDCSFDRYAVERLLEPFDDPSVGVVCGDVAPRNSSASLIAQFQEIEYLQSISVGKRIANAIDQVVCASGAFSAFRRTALDSVRGFDVGGGEDLDATLRMRLKGWRIVYAPEAICYTDVPTSAFQYIRQRLRWERDAIWLRYRKHRRLMNPFDPAFQPAEAFHQWDFLLFNVLGAAIFPLYILWLFLSFGSFAIAILIGMQLGLMVLDIIVLAIGAWTTGRKVFWSNLPFLPGYSAFMTFVMRPVRMIAYIDEWALRGSHRDNYTPNKVRLERPW</sequence>
<comment type="similarity">
    <text evidence="1">Belongs to the glycosyltransferase 2 family.</text>
</comment>
<dbReference type="PANTHER" id="PTHR43630">
    <property type="entry name" value="POLY-BETA-1,6-N-ACETYL-D-GLUCOSAMINE SYNTHASE"/>
    <property type="match status" value="1"/>
</dbReference>